<dbReference type="CDD" id="cd03215">
    <property type="entry name" value="ABC_Carb_Monos_II"/>
    <property type="match status" value="1"/>
</dbReference>
<protein>
    <recommendedName>
        <fullName evidence="3">ABC transporter domain-containing protein</fullName>
    </recommendedName>
</protein>
<dbReference type="Pfam" id="PF00005">
    <property type="entry name" value="ABC_tran"/>
    <property type="match status" value="2"/>
</dbReference>
<dbReference type="HOGENOM" id="CLU_000604_92_3_12"/>
<dbReference type="PATRIC" id="fig|999432.5.peg.1588"/>
<comment type="caution">
    <text evidence="4">The sequence shown here is derived from an EMBL/GenBank/DDBJ whole genome shotgun (WGS) entry which is preliminary data.</text>
</comment>
<dbReference type="Proteomes" id="UP000011705">
    <property type="component" value="Chromosome"/>
</dbReference>
<evidence type="ECO:0000259" key="3">
    <source>
        <dbReference type="PROSITE" id="PS50893"/>
    </source>
</evidence>
<dbReference type="PANTHER" id="PTHR43790">
    <property type="entry name" value="CARBOHYDRATE TRANSPORT ATP-BINDING PROTEIN MG119-RELATED"/>
    <property type="match status" value="1"/>
</dbReference>
<gene>
    <name evidence="4" type="ORF">HMPREF9726_01533</name>
</gene>
<evidence type="ECO:0000256" key="1">
    <source>
        <dbReference type="ARBA" id="ARBA00022741"/>
    </source>
</evidence>
<organism evidence="4">
    <name type="scientific">Treponema denticola H-22</name>
    <dbReference type="NCBI Taxonomy" id="999432"/>
    <lineage>
        <taxon>Bacteria</taxon>
        <taxon>Pseudomonadati</taxon>
        <taxon>Spirochaetota</taxon>
        <taxon>Spirochaetia</taxon>
        <taxon>Spirochaetales</taxon>
        <taxon>Treponemataceae</taxon>
        <taxon>Treponema</taxon>
    </lineage>
</organism>
<proteinExistence type="predicted"/>
<sequence>MNDNKDFLTLENITKDFSGTQVLQGVNFSLKRGEIIGLVGENGAGKTTLMSILFGMPVINDTGGYGGRILIEGKEVKFKSPFDALDAGIGMVHQEFSLIPGFSATENIMLNRELQTPSILSDLFTPRLSLLKRKEMNDRAQAVLNELGVSIDARTLISEMPVGHKQFTEIAREIDRDNVKLLVLDEPTAVLTESEADILLAAVKKLADKGIAVIFISHRLQEVIDICDRVVILRDGKTIQDKKTSEITIPEIAAGMVGREISNTEKKDKDKNIGPVVLDVKNLWVDMPGEIVRNVNFSVHEGEIFGIGGLAGQGKVGIPNGIMGIFPAGGTVTFKGKELSLNNTKQALLDGLAFVSEDRRGVGLLLDESLEWNIAFTAIQSKRAYLKSYLGGLLKIRDEKAMKSLADKYIDMLQIRCTGSHQKAKELSGGNQQKICLAKAFCLEPEILFVAEPTRGIDVGAKALVLDALRKINKELGTTIIMISSELEELRSVCDRVAIVFHGEISGILPPEEKPAEFALYMAGVK</sequence>
<evidence type="ECO:0000256" key="2">
    <source>
        <dbReference type="ARBA" id="ARBA00022840"/>
    </source>
</evidence>
<name>A0A0E2E3R6_TREDN</name>
<feature type="domain" description="ABC transporter" evidence="3">
    <location>
        <begin position="275"/>
        <end position="523"/>
    </location>
</feature>
<dbReference type="PROSITE" id="PS50893">
    <property type="entry name" value="ABC_TRANSPORTER_2"/>
    <property type="match status" value="2"/>
</dbReference>
<dbReference type="InterPro" id="IPR050107">
    <property type="entry name" value="ABC_carbohydrate_import_ATPase"/>
</dbReference>
<dbReference type="RefSeq" id="WP_002684648.1">
    <property type="nucleotide sequence ID" value="NZ_CM001795.1"/>
</dbReference>
<dbReference type="EMBL" id="AGDV01000012">
    <property type="protein sequence ID" value="EMB33172.1"/>
    <property type="molecule type" value="Genomic_DNA"/>
</dbReference>
<reference evidence="4" key="1">
    <citation type="submission" date="2012-01" db="EMBL/GenBank/DDBJ databases">
        <title>The Genome Sequence of Treponema denticola H-22.</title>
        <authorList>
            <consortium name="The Broad Institute Genome Sequencing Platform"/>
            <person name="Earl A."/>
            <person name="Ward D."/>
            <person name="Feldgarden M."/>
            <person name="Gevers D."/>
            <person name="Blanton J.M."/>
            <person name="Fenno C.J."/>
            <person name="Baranova O.V."/>
            <person name="Mathney J."/>
            <person name="Dewhirst F.E."/>
            <person name="Izard J."/>
            <person name="Young S.K."/>
            <person name="Zeng Q."/>
            <person name="Gargeya S."/>
            <person name="Fitzgerald M."/>
            <person name="Haas B."/>
            <person name="Abouelleil A."/>
            <person name="Alvarado L."/>
            <person name="Arachchi H.M."/>
            <person name="Berlin A."/>
            <person name="Chapman S.B."/>
            <person name="Gearin G."/>
            <person name="Goldberg J."/>
            <person name="Griggs A."/>
            <person name="Gujja S."/>
            <person name="Hansen M."/>
            <person name="Heiman D."/>
            <person name="Howarth C."/>
            <person name="Larimer J."/>
            <person name="Lui A."/>
            <person name="MacDonald P.J.P."/>
            <person name="McCowen C."/>
            <person name="Montmayeur A."/>
            <person name="Murphy C."/>
            <person name="Neiman D."/>
            <person name="Pearson M."/>
            <person name="Priest M."/>
            <person name="Roberts A."/>
            <person name="Saif S."/>
            <person name="Shea T."/>
            <person name="Sisk P."/>
            <person name="Stolte C."/>
            <person name="Sykes S."/>
            <person name="Wortman J."/>
            <person name="Nusbaum C."/>
            <person name="Birren B."/>
        </authorList>
    </citation>
    <scope>NUCLEOTIDE SEQUENCE [LARGE SCALE GENOMIC DNA]</scope>
    <source>
        <strain evidence="4">H-22</strain>
    </source>
</reference>
<dbReference type="GO" id="GO:0016887">
    <property type="term" value="F:ATP hydrolysis activity"/>
    <property type="evidence" value="ECO:0007669"/>
    <property type="project" value="InterPro"/>
</dbReference>
<dbReference type="Gene3D" id="3.40.50.300">
    <property type="entry name" value="P-loop containing nucleotide triphosphate hydrolases"/>
    <property type="match status" value="2"/>
</dbReference>
<dbReference type="AlphaFoldDB" id="A0A0E2E3R6"/>
<dbReference type="SUPFAM" id="SSF52540">
    <property type="entry name" value="P-loop containing nucleoside triphosphate hydrolases"/>
    <property type="match status" value="2"/>
</dbReference>
<dbReference type="CDD" id="cd03216">
    <property type="entry name" value="ABC_Carb_Monos_I"/>
    <property type="match status" value="1"/>
</dbReference>
<keyword evidence="1" id="KW-0547">Nucleotide-binding</keyword>
<keyword evidence="2" id="KW-0067">ATP-binding</keyword>
<dbReference type="InterPro" id="IPR027417">
    <property type="entry name" value="P-loop_NTPase"/>
</dbReference>
<feature type="domain" description="ABC transporter" evidence="3">
    <location>
        <begin position="8"/>
        <end position="260"/>
    </location>
</feature>
<dbReference type="PANTHER" id="PTHR43790:SF4">
    <property type="entry name" value="GUANOSINE IMPORT ATP-BINDING PROTEIN NUPO"/>
    <property type="match status" value="1"/>
</dbReference>
<dbReference type="GO" id="GO:0005524">
    <property type="term" value="F:ATP binding"/>
    <property type="evidence" value="ECO:0007669"/>
    <property type="project" value="UniProtKB-KW"/>
</dbReference>
<accession>A0A0E2E3R6</accession>
<dbReference type="InterPro" id="IPR017871">
    <property type="entry name" value="ABC_transporter-like_CS"/>
</dbReference>
<dbReference type="PROSITE" id="PS00211">
    <property type="entry name" value="ABC_TRANSPORTER_1"/>
    <property type="match status" value="1"/>
</dbReference>
<dbReference type="SMART" id="SM00382">
    <property type="entry name" value="AAA"/>
    <property type="match status" value="1"/>
</dbReference>
<evidence type="ECO:0000313" key="4">
    <source>
        <dbReference type="EMBL" id="EMB33172.1"/>
    </source>
</evidence>
<dbReference type="InterPro" id="IPR003593">
    <property type="entry name" value="AAA+_ATPase"/>
</dbReference>
<dbReference type="InterPro" id="IPR003439">
    <property type="entry name" value="ABC_transporter-like_ATP-bd"/>
</dbReference>